<keyword evidence="9" id="KW-0051">Antiviral defense</keyword>
<keyword evidence="10" id="KW-1015">Disulfide bond</keyword>
<dbReference type="GO" id="GO:0005126">
    <property type="term" value="F:cytokine receptor binding"/>
    <property type="evidence" value="ECO:0007669"/>
    <property type="project" value="InterPro"/>
</dbReference>
<protein>
    <recommendedName>
        <fullName evidence="11">Protein kinase domain-containing protein</fullName>
    </recommendedName>
</protein>
<dbReference type="GO" id="GO:0004674">
    <property type="term" value="F:protein serine/threonine kinase activity"/>
    <property type="evidence" value="ECO:0007669"/>
    <property type="project" value="UniProtKB-KW"/>
</dbReference>
<dbReference type="GO" id="GO:0005615">
    <property type="term" value="C:extracellular space"/>
    <property type="evidence" value="ECO:0007669"/>
    <property type="project" value="UniProtKB-KW"/>
</dbReference>
<dbReference type="PROSITE" id="PS50011">
    <property type="entry name" value="PROTEIN_KINASE_DOM"/>
    <property type="match status" value="1"/>
</dbReference>
<dbReference type="AlphaFoldDB" id="A0AAE0V1I5"/>
<evidence type="ECO:0000256" key="3">
    <source>
        <dbReference type="ARBA" id="ARBA00022525"/>
    </source>
</evidence>
<dbReference type="Gene3D" id="1.10.510.10">
    <property type="entry name" value="Transferase(Phosphotransferase) domain 1"/>
    <property type="match status" value="2"/>
</dbReference>
<evidence type="ECO:0000256" key="4">
    <source>
        <dbReference type="ARBA" id="ARBA00022527"/>
    </source>
</evidence>
<comment type="caution">
    <text evidence="12">The sequence shown here is derived from an EMBL/GenBank/DDBJ whole genome shotgun (WGS) entry which is preliminary data.</text>
</comment>
<reference evidence="12" key="1">
    <citation type="submission" date="2023-06" db="EMBL/GenBank/DDBJ databases">
        <title>Male Hemibagrus guttatus genome.</title>
        <authorList>
            <person name="Bian C."/>
        </authorList>
    </citation>
    <scope>NUCLEOTIDE SEQUENCE</scope>
    <source>
        <strain evidence="12">Male_cb2023</strain>
        <tissue evidence="12">Muscle</tissue>
    </source>
</reference>
<evidence type="ECO:0000256" key="7">
    <source>
        <dbReference type="ARBA" id="ARBA00022777"/>
    </source>
</evidence>
<evidence type="ECO:0000256" key="8">
    <source>
        <dbReference type="ARBA" id="ARBA00022840"/>
    </source>
</evidence>
<dbReference type="SUPFAM" id="SSF56112">
    <property type="entry name" value="Protein kinase-like (PK-like)"/>
    <property type="match status" value="1"/>
</dbReference>
<evidence type="ECO:0000256" key="10">
    <source>
        <dbReference type="ARBA" id="ARBA00023157"/>
    </source>
</evidence>
<dbReference type="PANTHER" id="PTHR24351">
    <property type="entry name" value="RIBOSOMAL PROTEIN S6 KINASE"/>
    <property type="match status" value="1"/>
</dbReference>
<accession>A0AAE0V1I5</accession>
<dbReference type="SMART" id="SM00220">
    <property type="entry name" value="S_TKc"/>
    <property type="match status" value="1"/>
</dbReference>
<dbReference type="GO" id="GO:0051607">
    <property type="term" value="P:defense response to virus"/>
    <property type="evidence" value="ECO:0007669"/>
    <property type="project" value="UniProtKB-KW"/>
</dbReference>
<keyword evidence="5" id="KW-0808">Transferase</keyword>
<organism evidence="12 13">
    <name type="scientific">Hemibagrus guttatus</name>
    <dbReference type="NCBI Taxonomy" id="175788"/>
    <lineage>
        <taxon>Eukaryota</taxon>
        <taxon>Metazoa</taxon>
        <taxon>Chordata</taxon>
        <taxon>Craniata</taxon>
        <taxon>Vertebrata</taxon>
        <taxon>Euteleostomi</taxon>
        <taxon>Actinopterygii</taxon>
        <taxon>Neopterygii</taxon>
        <taxon>Teleostei</taxon>
        <taxon>Ostariophysi</taxon>
        <taxon>Siluriformes</taxon>
        <taxon>Bagridae</taxon>
        <taxon>Hemibagrus</taxon>
    </lineage>
</organism>
<dbReference type="EMBL" id="JAUCMX010000012">
    <property type="protein sequence ID" value="KAK3529416.1"/>
    <property type="molecule type" value="Genomic_DNA"/>
</dbReference>
<evidence type="ECO:0000256" key="2">
    <source>
        <dbReference type="ARBA" id="ARBA00022514"/>
    </source>
</evidence>
<dbReference type="InterPro" id="IPR011009">
    <property type="entry name" value="Kinase-like_dom_sf"/>
</dbReference>
<dbReference type="Proteomes" id="UP001274896">
    <property type="component" value="Unassembled WGS sequence"/>
</dbReference>
<evidence type="ECO:0000256" key="9">
    <source>
        <dbReference type="ARBA" id="ARBA00023118"/>
    </source>
</evidence>
<dbReference type="GO" id="GO:0005125">
    <property type="term" value="F:cytokine activity"/>
    <property type="evidence" value="ECO:0007669"/>
    <property type="project" value="UniProtKB-KW"/>
</dbReference>
<keyword evidence="3" id="KW-0964">Secreted</keyword>
<keyword evidence="4" id="KW-0723">Serine/threonine-protein kinase</keyword>
<dbReference type="InterPro" id="IPR000471">
    <property type="entry name" value="Interferon_alpha/beta/delta"/>
</dbReference>
<evidence type="ECO:0000313" key="13">
    <source>
        <dbReference type="Proteomes" id="UP001274896"/>
    </source>
</evidence>
<evidence type="ECO:0000256" key="1">
    <source>
        <dbReference type="ARBA" id="ARBA00004613"/>
    </source>
</evidence>
<comment type="subcellular location">
    <subcellularLocation>
        <location evidence="1">Secreted</location>
    </subcellularLocation>
</comment>
<keyword evidence="8" id="KW-0067">ATP-binding</keyword>
<evidence type="ECO:0000259" key="11">
    <source>
        <dbReference type="PROSITE" id="PS50011"/>
    </source>
</evidence>
<keyword evidence="7" id="KW-0418">Kinase</keyword>
<dbReference type="Pfam" id="PF00143">
    <property type="entry name" value="Interferon"/>
    <property type="match status" value="1"/>
</dbReference>
<name>A0AAE0V1I5_9TELE</name>
<feature type="domain" description="Protein kinase" evidence="11">
    <location>
        <begin position="1"/>
        <end position="259"/>
    </location>
</feature>
<dbReference type="InterPro" id="IPR000719">
    <property type="entry name" value="Prot_kinase_dom"/>
</dbReference>
<sequence>MERRILALASEHPYLTHLYCSFQTSDALCFAMEFVNGGDLEFHISRRFYAAEIACALMFLHRNGILHRDLKPGNILKAFLMKKPVDRLGCVASQGKEKAIKCHPFFKKINWSRLERRKITPPFQPWNRRGTWITSKAVRSPSFLVGNTLSSSNPSKRSLMASPSLTPNINVSCGFSCRWMDLKFKQHHGTCLALLREMEAEISVNASIPDNWHHWIFNHSSTQTEKQVWFMVQTLDEVSRLLGESDSVTWNKDKLETFLHMLDQQANGLRSCLDHKMKKNKRLPLYFKRLRDLTKNDK</sequence>
<feature type="non-terminal residue" evidence="12">
    <location>
        <position position="298"/>
    </location>
</feature>
<evidence type="ECO:0000256" key="5">
    <source>
        <dbReference type="ARBA" id="ARBA00022679"/>
    </source>
</evidence>
<dbReference type="InterPro" id="IPR009079">
    <property type="entry name" value="4_helix_cytokine-like_core"/>
</dbReference>
<keyword evidence="6" id="KW-0547">Nucleotide-binding</keyword>
<dbReference type="GO" id="GO:0005524">
    <property type="term" value="F:ATP binding"/>
    <property type="evidence" value="ECO:0007669"/>
    <property type="project" value="UniProtKB-KW"/>
</dbReference>
<dbReference type="SUPFAM" id="SSF47266">
    <property type="entry name" value="4-helical cytokines"/>
    <property type="match status" value="1"/>
</dbReference>
<dbReference type="Gene3D" id="3.30.200.20">
    <property type="entry name" value="Phosphorylase Kinase, domain 1"/>
    <property type="match status" value="1"/>
</dbReference>
<dbReference type="Pfam" id="PF00069">
    <property type="entry name" value="Pkinase"/>
    <property type="match status" value="1"/>
</dbReference>
<proteinExistence type="predicted"/>
<evidence type="ECO:0000313" key="12">
    <source>
        <dbReference type="EMBL" id="KAK3529416.1"/>
    </source>
</evidence>
<evidence type="ECO:0000256" key="6">
    <source>
        <dbReference type="ARBA" id="ARBA00022741"/>
    </source>
</evidence>
<keyword evidence="13" id="KW-1185">Reference proteome</keyword>
<dbReference type="Gene3D" id="1.20.1250.10">
    <property type="match status" value="1"/>
</dbReference>
<gene>
    <name evidence="12" type="ORF">QTP70_031131</name>
</gene>
<keyword evidence="2" id="KW-0202">Cytokine</keyword>